<keyword evidence="3 8" id="KW-0349">Heme</keyword>
<keyword evidence="9" id="KW-1185">Reference proteome</keyword>
<keyword evidence="7 8" id="KW-0408">Iron</keyword>
<dbReference type="RefSeq" id="XP_010428976.1">
    <property type="nucleotide sequence ID" value="XM_010430674.1"/>
</dbReference>
<dbReference type="PANTHER" id="PTHR24286">
    <property type="entry name" value="CYTOCHROME P450 26"/>
    <property type="match status" value="1"/>
</dbReference>
<reference evidence="9" key="1">
    <citation type="journal article" date="1997" name="Nucleic Acids Res.">
        <title>tRNAscan-SE: a program for improved detection of transfer RNA genes in genomic sequence.</title>
        <authorList>
            <person name="Lowe T.M."/>
            <person name="Eddy S.R."/>
        </authorList>
    </citation>
    <scope>NUCLEOTIDE SEQUENCE [LARGE SCALE GENOMIC DNA]</scope>
    <source>
        <strain evidence="9">r\DH55</strain>
    </source>
</reference>
<dbReference type="Gene3D" id="1.10.630.10">
    <property type="entry name" value="Cytochrome P450"/>
    <property type="match status" value="1"/>
</dbReference>
<evidence type="ECO:0000313" key="9">
    <source>
        <dbReference type="Proteomes" id="UP000694864"/>
    </source>
</evidence>
<dbReference type="PRINTS" id="PR00385">
    <property type="entry name" value="P450"/>
</dbReference>
<dbReference type="PANTHER" id="PTHR24286:SF305">
    <property type="entry name" value="CYTOCHROME P450 708A2"/>
    <property type="match status" value="1"/>
</dbReference>
<keyword evidence="6" id="KW-0472">Membrane</keyword>
<reference evidence="9" key="2">
    <citation type="journal article" date="2014" name="Nat. Commun.">
        <title>The emerging biofuel crop Camelina sativa retains a highly undifferentiated hexaploid genome structure.</title>
        <authorList>
            <person name="Kagale S."/>
            <person name="Koh C."/>
            <person name="Nixon J."/>
            <person name="Bollina V."/>
            <person name="Clarke W.E."/>
            <person name="Tuteja R."/>
            <person name="Spillane C."/>
            <person name="Robinson S.J."/>
            <person name="Links M.G."/>
            <person name="Clarke C."/>
            <person name="Higgins E.E."/>
            <person name="Huebert T."/>
            <person name="Sharpe A.G."/>
            <person name="Parkin I.A."/>
        </authorList>
    </citation>
    <scope>NUCLEOTIDE SEQUENCE [LARGE SCALE GENOMIC DNA]</scope>
    <source>
        <strain evidence="9">r\DH55</strain>
    </source>
</reference>
<organism evidence="9 10">
    <name type="scientific">Camelina sativa</name>
    <name type="common">False flax</name>
    <name type="synonym">Myagrum sativum</name>
    <dbReference type="NCBI Taxonomy" id="90675"/>
    <lineage>
        <taxon>Eukaryota</taxon>
        <taxon>Viridiplantae</taxon>
        <taxon>Streptophyta</taxon>
        <taxon>Embryophyta</taxon>
        <taxon>Tracheophyta</taxon>
        <taxon>Spermatophyta</taxon>
        <taxon>Magnoliopsida</taxon>
        <taxon>eudicotyledons</taxon>
        <taxon>Gunneridae</taxon>
        <taxon>Pentapetalae</taxon>
        <taxon>rosids</taxon>
        <taxon>malvids</taxon>
        <taxon>Brassicales</taxon>
        <taxon>Brassicaceae</taxon>
        <taxon>Camelineae</taxon>
        <taxon>Camelina</taxon>
    </lineage>
</organism>
<gene>
    <name evidence="10 11" type="primary">LOC104713530</name>
</gene>
<dbReference type="PROSITE" id="PS00086">
    <property type="entry name" value="CYTOCHROME_P450"/>
    <property type="match status" value="1"/>
</dbReference>
<dbReference type="Pfam" id="PF00067">
    <property type="entry name" value="p450"/>
    <property type="match status" value="1"/>
</dbReference>
<keyword evidence="6" id="KW-1133">Transmembrane helix</keyword>
<dbReference type="InterPro" id="IPR001128">
    <property type="entry name" value="Cyt_P450"/>
</dbReference>
<dbReference type="RefSeq" id="XP_010428977.1">
    <property type="nucleotide sequence ID" value="XM_010430675.1"/>
</dbReference>
<evidence type="ECO:0000256" key="7">
    <source>
        <dbReference type="ARBA" id="ARBA00023004"/>
    </source>
</evidence>
<keyword evidence="4" id="KW-0812">Transmembrane</keyword>
<keyword evidence="5 8" id="KW-0479">Metal-binding</keyword>
<comment type="similarity">
    <text evidence="2 8">Belongs to the cytochrome P450 family.</text>
</comment>
<evidence type="ECO:0000256" key="4">
    <source>
        <dbReference type="ARBA" id="ARBA00022692"/>
    </source>
</evidence>
<dbReference type="SUPFAM" id="SSF48264">
    <property type="entry name" value="Cytochrome P450"/>
    <property type="match status" value="1"/>
</dbReference>
<evidence type="ECO:0000256" key="3">
    <source>
        <dbReference type="ARBA" id="ARBA00022617"/>
    </source>
</evidence>
<evidence type="ECO:0000313" key="10">
    <source>
        <dbReference type="RefSeq" id="XP_010428976.1"/>
    </source>
</evidence>
<evidence type="ECO:0000256" key="5">
    <source>
        <dbReference type="ARBA" id="ARBA00022723"/>
    </source>
</evidence>
<dbReference type="Proteomes" id="UP000694864">
    <property type="component" value="Chromosome 9"/>
</dbReference>
<dbReference type="GeneID" id="104713530"/>
<evidence type="ECO:0000256" key="1">
    <source>
        <dbReference type="ARBA" id="ARBA00004167"/>
    </source>
</evidence>
<dbReference type="InterPro" id="IPR036396">
    <property type="entry name" value="Cyt_P450_sf"/>
</dbReference>
<dbReference type="PRINTS" id="PR00465">
    <property type="entry name" value="EP450IV"/>
</dbReference>
<accession>A0ABM0TNL3</accession>
<reference evidence="10 11" key="3">
    <citation type="submission" date="2025-05" db="UniProtKB">
        <authorList>
            <consortium name="RefSeq"/>
        </authorList>
    </citation>
    <scope>IDENTIFICATION</scope>
    <source>
        <tissue evidence="10 11">Leaf</tissue>
    </source>
</reference>
<name>A0ABM0TNL3_CAMSA</name>
<evidence type="ECO:0000256" key="6">
    <source>
        <dbReference type="ARBA" id="ARBA00022989"/>
    </source>
</evidence>
<evidence type="ECO:0000256" key="8">
    <source>
        <dbReference type="RuleBase" id="RU000461"/>
    </source>
</evidence>
<evidence type="ECO:0000256" key="2">
    <source>
        <dbReference type="ARBA" id="ARBA00010617"/>
    </source>
</evidence>
<protein>
    <submittedName>
        <fullName evidence="10 11">Cytochrome P450 708A2-like</fullName>
    </submittedName>
</protein>
<dbReference type="CDD" id="cd11043">
    <property type="entry name" value="CYP90-like"/>
    <property type="match status" value="1"/>
</dbReference>
<keyword evidence="8" id="KW-0560">Oxidoreductase</keyword>
<sequence>MSFMWTVAMLIIALVVVRISHWLFRWSNPTCNGKLPPGSMGFPIIGESIDFCKPHRFDGISPFLKKRMLKYGPLFRTNIFGSHTIVSTDSDVNLEILRQENKSFILSYPEVLVKRLGKDSLVSKDGNIHKHMKKITHQHLLGSEGLKQKMIRDMDRVTREHLESKADSGILDVRDSVASLVVALMAPKMISSLKPETQKKFMEDIKAFNFDWFQLSFTISGWEFLYKAFRAHRDGTKLIKDVLTKRKMVGEKYGDFLDTMLEELEKEGCFWNQDSAANHIFFMSFAFQETTPKATCLAVKFLSENPKVVAELKREHEAILESREDKESGITWEEYRQKMSFTNMVINETLRLINFVPFLFRKAVNDVEIKGYTIPAGWIVFVAAQVVHYDPKTYENPFEFNPWRWERQDLRSGSKMFMGFGGGVRQCVGAEFARLQMAIFLHYLVTTYEFSMAEDCAVLRKPGLLFHKDLSINISRLK</sequence>
<comment type="subcellular location">
    <subcellularLocation>
        <location evidence="1">Membrane</location>
        <topology evidence="1">Single-pass membrane protein</topology>
    </subcellularLocation>
</comment>
<keyword evidence="8" id="KW-0503">Monooxygenase</keyword>
<proteinExistence type="inferred from homology"/>
<dbReference type="InterPro" id="IPR017972">
    <property type="entry name" value="Cyt_P450_CS"/>
</dbReference>
<dbReference type="InterPro" id="IPR002403">
    <property type="entry name" value="Cyt_P450_E_grp-IV"/>
</dbReference>
<evidence type="ECO:0000313" key="11">
    <source>
        <dbReference type="RefSeq" id="XP_010428977.1"/>
    </source>
</evidence>